<keyword evidence="12" id="KW-1185">Reference proteome</keyword>
<dbReference type="GO" id="GO:0004674">
    <property type="term" value="F:protein serine/threonine kinase activity"/>
    <property type="evidence" value="ECO:0007669"/>
    <property type="project" value="UniProtKB-KW"/>
</dbReference>
<dbReference type="Gene3D" id="1.10.510.10">
    <property type="entry name" value="Transferase(Phosphotransferase) domain 1"/>
    <property type="match status" value="1"/>
</dbReference>
<dbReference type="GO" id="GO:0005524">
    <property type="term" value="F:ATP binding"/>
    <property type="evidence" value="ECO:0007669"/>
    <property type="project" value="UniProtKB-KW"/>
</dbReference>
<evidence type="ECO:0000313" key="11">
    <source>
        <dbReference type="EMBL" id="KAK6338647.1"/>
    </source>
</evidence>
<keyword evidence="4" id="KW-0547">Nucleotide-binding</keyword>
<dbReference type="EC" id="2.7.11.1" evidence="1"/>
<organism evidence="11 12">
    <name type="scientific">Orbilia brochopaga</name>
    <dbReference type="NCBI Taxonomy" id="3140254"/>
    <lineage>
        <taxon>Eukaryota</taxon>
        <taxon>Fungi</taxon>
        <taxon>Dikarya</taxon>
        <taxon>Ascomycota</taxon>
        <taxon>Pezizomycotina</taxon>
        <taxon>Orbiliomycetes</taxon>
        <taxon>Orbiliales</taxon>
        <taxon>Orbiliaceae</taxon>
        <taxon>Orbilia</taxon>
    </lineage>
</organism>
<dbReference type="SUPFAM" id="SSF56112">
    <property type="entry name" value="Protein kinase-like (PK-like)"/>
    <property type="match status" value="1"/>
</dbReference>
<evidence type="ECO:0000256" key="1">
    <source>
        <dbReference type="ARBA" id="ARBA00012513"/>
    </source>
</evidence>
<keyword evidence="5 11" id="KW-0418">Kinase</keyword>
<feature type="compositionally biased region" description="Polar residues" evidence="9">
    <location>
        <begin position="27"/>
        <end position="38"/>
    </location>
</feature>
<evidence type="ECO:0000256" key="6">
    <source>
        <dbReference type="ARBA" id="ARBA00022840"/>
    </source>
</evidence>
<evidence type="ECO:0000256" key="4">
    <source>
        <dbReference type="ARBA" id="ARBA00022741"/>
    </source>
</evidence>
<dbReference type="AlphaFoldDB" id="A0AAV9UF18"/>
<dbReference type="InterPro" id="IPR000719">
    <property type="entry name" value="Prot_kinase_dom"/>
</dbReference>
<reference evidence="11 12" key="1">
    <citation type="submission" date="2019-10" db="EMBL/GenBank/DDBJ databases">
        <authorList>
            <person name="Palmer J.M."/>
        </authorList>
    </citation>
    <scope>NUCLEOTIDE SEQUENCE [LARGE SCALE GENOMIC DNA]</scope>
    <source>
        <strain evidence="11 12">TWF696</strain>
    </source>
</reference>
<dbReference type="PANTHER" id="PTHR43671">
    <property type="entry name" value="SERINE/THREONINE-PROTEIN KINASE NEK"/>
    <property type="match status" value="1"/>
</dbReference>
<comment type="catalytic activity">
    <reaction evidence="7">
        <text>L-threonyl-[protein] + ATP = O-phospho-L-threonyl-[protein] + ADP + H(+)</text>
        <dbReference type="Rhea" id="RHEA:46608"/>
        <dbReference type="Rhea" id="RHEA-COMP:11060"/>
        <dbReference type="Rhea" id="RHEA-COMP:11605"/>
        <dbReference type="ChEBI" id="CHEBI:15378"/>
        <dbReference type="ChEBI" id="CHEBI:30013"/>
        <dbReference type="ChEBI" id="CHEBI:30616"/>
        <dbReference type="ChEBI" id="CHEBI:61977"/>
        <dbReference type="ChEBI" id="CHEBI:456216"/>
        <dbReference type="EC" id="2.7.11.1"/>
    </reaction>
</comment>
<comment type="catalytic activity">
    <reaction evidence="8">
        <text>L-seryl-[protein] + ATP = O-phospho-L-seryl-[protein] + ADP + H(+)</text>
        <dbReference type="Rhea" id="RHEA:17989"/>
        <dbReference type="Rhea" id="RHEA-COMP:9863"/>
        <dbReference type="Rhea" id="RHEA-COMP:11604"/>
        <dbReference type="ChEBI" id="CHEBI:15378"/>
        <dbReference type="ChEBI" id="CHEBI:29999"/>
        <dbReference type="ChEBI" id="CHEBI:30616"/>
        <dbReference type="ChEBI" id="CHEBI:83421"/>
        <dbReference type="ChEBI" id="CHEBI:456216"/>
        <dbReference type="EC" id="2.7.11.1"/>
    </reaction>
</comment>
<dbReference type="Pfam" id="PF00069">
    <property type="entry name" value="Pkinase"/>
    <property type="match status" value="1"/>
</dbReference>
<evidence type="ECO:0000256" key="2">
    <source>
        <dbReference type="ARBA" id="ARBA00022527"/>
    </source>
</evidence>
<feature type="region of interest" description="Disordered" evidence="9">
    <location>
        <begin position="18"/>
        <end position="38"/>
    </location>
</feature>
<evidence type="ECO:0000256" key="3">
    <source>
        <dbReference type="ARBA" id="ARBA00022679"/>
    </source>
</evidence>
<evidence type="ECO:0000256" key="9">
    <source>
        <dbReference type="SAM" id="MobiDB-lite"/>
    </source>
</evidence>
<name>A0AAV9UF18_9PEZI</name>
<accession>A0AAV9UF18</accession>
<dbReference type="PROSITE" id="PS50011">
    <property type="entry name" value="PROTEIN_KINASE_DOM"/>
    <property type="match status" value="1"/>
</dbReference>
<evidence type="ECO:0000256" key="5">
    <source>
        <dbReference type="ARBA" id="ARBA00022777"/>
    </source>
</evidence>
<evidence type="ECO:0000256" key="8">
    <source>
        <dbReference type="ARBA" id="ARBA00048679"/>
    </source>
</evidence>
<dbReference type="EMBL" id="JAVHNQ010000009">
    <property type="protein sequence ID" value="KAK6338647.1"/>
    <property type="molecule type" value="Genomic_DNA"/>
</dbReference>
<evidence type="ECO:0000259" key="10">
    <source>
        <dbReference type="PROSITE" id="PS50011"/>
    </source>
</evidence>
<feature type="domain" description="Protein kinase" evidence="10">
    <location>
        <begin position="91"/>
        <end position="443"/>
    </location>
</feature>
<keyword evidence="2 11" id="KW-0723">Serine/threonine-protein kinase</keyword>
<protein>
    <recommendedName>
        <fullName evidence="1">non-specific serine/threonine protein kinase</fullName>
        <ecNumber evidence="1">2.7.11.1</ecNumber>
    </recommendedName>
</protein>
<comment type="caution">
    <text evidence="11">The sequence shown here is derived from an EMBL/GenBank/DDBJ whole genome shotgun (WGS) entry which is preliminary data.</text>
</comment>
<evidence type="ECO:0000313" key="12">
    <source>
        <dbReference type="Proteomes" id="UP001375240"/>
    </source>
</evidence>
<dbReference type="Proteomes" id="UP001375240">
    <property type="component" value="Unassembled WGS sequence"/>
</dbReference>
<keyword evidence="6" id="KW-0067">ATP-binding</keyword>
<dbReference type="InterPro" id="IPR011009">
    <property type="entry name" value="Kinase-like_dom_sf"/>
</dbReference>
<keyword evidence="3" id="KW-0808">Transferase</keyword>
<proteinExistence type="predicted"/>
<dbReference type="SMART" id="SM00220">
    <property type="entry name" value="S_TKc"/>
    <property type="match status" value="1"/>
</dbReference>
<evidence type="ECO:0000256" key="7">
    <source>
        <dbReference type="ARBA" id="ARBA00047899"/>
    </source>
</evidence>
<gene>
    <name evidence="11" type="primary">KIN3_4</name>
    <name evidence="11" type="ORF">TWF696_009458</name>
</gene>
<dbReference type="PROSITE" id="PS00108">
    <property type="entry name" value="PROTEIN_KINASE_ST"/>
    <property type="match status" value="1"/>
</dbReference>
<dbReference type="PANTHER" id="PTHR43671:SF98">
    <property type="entry name" value="SERINE_THREONINE-PROTEIN KINASE NEK11"/>
    <property type="match status" value="1"/>
</dbReference>
<dbReference type="InterPro" id="IPR008271">
    <property type="entry name" value="Ser/Thr_kinase_AS"/>
</dbReference>
<sequence>MTSVDIDRRHSESSLYTLPLGRDHSSAPAQIHTQPGTNFSTPLFPGLANSLQEQLPVLFSSQESLSQLHVQRSGTTTPPIFELPSSYDREFRVKKDLGAGYFGQTALVEVIVAEPGGKADNLRLRPGQTAVVKRVTVKPSREPYIYRAEWWATNAVQGHESIVRAFGARDPAEGDPAPAGHIFMEYCNLGDVDRLLRRYRDKAQAGNHLIGGISSRGAPPEGFAFEMMMNIANGLAWIHYGIREFRDRMLPADWETIIHNDIKPDNIFMTSRAPGDPCIYPIFKIADFGGATNLSSIASVGSTVTSSPERVTSLFSIPSTPRDDIFSLGATMYYVAHGRQPFSKTEFIHAVYTPCGICGGVPTGPPPQCREVGVRHQKMLPLDPASVWSGCGVYSIPDYAVRRLMARSMMPYGHWWHDLVEDCIEVERQDRPDAVDVAQSLFMARRGYGEGVGGIREILWDTPWLGPEERQSALTDIART</sequence>
<dbReference type="InterPro" id="IPR050660">
    <property type="entry name" value="NEK_Ser/Thr_kinase"/>
</dbReference>